<keyword evidence="3" id="KW-1185">Reference proteome</keyword>
<dbReference type="AlphaFoldDB" id="A0A8X6XXI2"/>
<comment type="caution">
    <text evidence="2">The sequence shown here is derived from an EMBL/GenBank/DDBJ whole genome shotgun (WGS) entry which is preliminary data.</text>
</comment>
<proteinExistence type="predicted"/>
<dbReference type="EMBL" id="BMAV01013185">
    <property type="protein sequence ID" value="GFY60509.1"/>
    <property type="molecule type" value="Genomic_DNA"/>
</dbReference>
<name>A0A8X6XXI2_9ARAC</name>
<dbReference type="Proteomes" id="UP000886998">
    <property type="component" value="Unassembled WGS sequence"/>
</dbReference>
<accession>A0A8X6XXI2</accession>
<evidence type="ECO:0000313" key="3">
    <source>
        <dbReference type="Proteomes" id="UP000886998"/>
    </source>
</evidence>
<feature type="region of interest" description="Disordered" evidence="1">
    <location>
        <begin position="74"/>
        <end position="105"/>
    </location>
</feature>
<protein>
    <submittedName>
        <fullName evidence="2">Uncharacterized protein</fullName>
    </submittedName>
</protein>
<evidence type="ECO:0000256" key="1">
    <source>
        <dbReference type="SAM" id="MobiDB-lite"/>
    </source>
</evidence>
<feature type="compositionally biased region" description="Basic and acidic residues" evidence="1">
    <location>
        <begin position="92"/>
        <end position="105"/>
    </location>
</feature>
<gene>
    <name evidence="2" type="ORF">TNIN_247931</name>
</gene>
<organism evidence="2 3">
    <name type="scientific">Trichonephila inaurata madagascariensis</name>
    <dbReference type="NCBI Taxonomy" id="2747483"/>
    <lineage>
        <taxon>Eukaryota</taxon>
        <taxon>Metazoa</taxon>
        <taxon>Ecdysozoa</taxon>
        <taxon>Arthropoda</taxon>
        <taxon>Chelicerata</taxon>
        <taxon>Arachnida</taxon>
        <taxon>Araneae</taxon>
        <taxon>Araneomorphae</taxon>
        <taxon>Entelegynae</taxon>
        <taxon>Araneoidea</taxon>
        <taxon>Nephilidae</taxon>
        <taxon>Trichonephila</taxon>
        <taxon>Trichonephila inaurata</taxon>
    </lineage>
</organism>
<evidence type="ECO:0000313" key="2">
    <source>
        <dbReference type="EMBL" id="GFY60509.1"/>
    </source>
</evidence>
<reference evidence="2" key="1">
    <citation type="submission" date="2020-08" db="EMBL/GenBank/DDBJ databases">
        <title>Multicomponent nature underlies the extraordinary mechanical properties of spider dragline silk.</title>
        <authorList>
            <person name="Kono N."/>
            <person name="Nakamura H."/>
            <person name="Mori M."/>
            <person name="Yoshida Y."/>
            <person name="Ohtoshi R."/>
            <person name="Malay A.D."/>
            <person name="Moran D.A.P."/>
            <person name="Tomita M."/>
            <person name="Numata K."/>
            <person name="Arakawa K."/>
        </authorList>
    </citation>
    <scope>NUCLEOTIDE SEQUENCE</scope>
</reference>
<sequence length="105" mass="12048">MFHKNLSLNVKNWYSIYPRGLKKPSELRLTKVLLPWHMKNILSLAAPNGSRSKVLPQKANDTRELILPQDFSGTKSYKMEPWNASTSQPSGENKDEKTPRIDLLI</sequence>